<dbReference type="InterPro" id="IPR000653">
    <property type="entry name" value="DegT/StrS_aminotransferase"/>
</dbReference>
<organism evidence="1 2">
    <name type="scientific">Moumouvirus australiensis</name>
    <dbReference type="NCBI Taxonomy" id="2109587"/>
    <lineage>
        <taxon>Viruses</taxon>
        <taxon>Varidnaviria</taxon>
        <taxon>Bamfordvirae</taxon>
        <taxon>Nucleocytoviricota</taxon>
        <taxon>Megaviricetes</taxon>
        <taxon>Imitervirales</taxon>
        <taxon>Mimiviridae</taxon>
        <taxon>Megamimivirinae</taxon>
        <taxon>Moumouvirus</taxon>
        <taxon>Moumouvirus australiense</taxon>
    </lineage>
</organism>
<name>A0A2P1ELT3_9VIRU</name>
<dbReference type="Pfam" id="PF01041">
    <property type="entry name" value="DegT_DnrJ_EryC1"/>
    <property type="match status" value="1"/>
</dbReference>
<dbReference type="Gene3D" id="3.40.640.10">
    <property type="entry name" value="Type I PLP-dependent aspartate aminotransferase-like (Major domain)"/>
    <property type="match status" value="1"/>
</dbReference>
<dbReference type="Gene3D" id="3.90.1150.10">
    <property type="entry name" value="Aspartate Aminotransferase, domain 1"/>
    <property type="match status" value="1"/>
</dbReference>
<evidence type="ECO:0000313" key="1">
    <source>
        <dbReference type="EMBL" id="AVL94851.1"/>
    </source>
</evidence>
<reference evidence="2" key="1">
    <citation type="submission" date="2018-01" db="EMBL/GenBank/DDBJ databases">
        <title>Testimony of 'menage a trois' revealed by the proteome of Megavirus virophage.</title>
        <authorList>
            <person name="Jeudy S."/>
            <person name="Bertaux L."/>
            <person name="Alempic J.-M."/>
            <person name="Lartigue A."/>
            <person name="Legendre M."/>
            <person name="Philippe N."/>
            <person name="Beucher L."/>
            <person name="Biondi E."/>
            <person name="Juul S."/>
            <person name="Turner D."/>
            <person name="Coute Y."/>
            <person name="Claverie J.-M."/>
            <person name="Abergel C."/>
        </authorList>
    </citation>
    <scope>NUCLEOTIDE SEQUENCE [LARGE SCALE GENOMIC DNA]</scope>
</reference>
<dbReference type="EMBL" id="MG807320">
    <property type="protein sequence ID" value="AVL94851.1"/>
    <property type="molecule type" value="Genomic_DNA"/>
</dbReference>
<dbReference type="PANTHER" id="PTHR30244:SF34">
    <property type="entry name" value="DTDP-4-AMINO-4,6-DIDEOXYGALACTOSE TRANSAMINASE"/>
    <property type="match status" value="1"/>
</dbReference>
<keyword evidence="1" id="KW-0808">Transferase</keyword>
<protein>
    <submittedName>
        <fullName evidence="1">Aminotransferase</fullName>
    </submittedName>
</protein>
<dbReference type="InterPro" id="IPR015421">
    <property type="entry name" value="PyrdxlP-dep_Trfase_major"/>
</dbReference>
<dbReference type="Proteomes" id="UP000289600">
    <property type="component" value="Segment"/>
</dbReference>
<accession>A0A2P1ELT3</accession>
<dbReference type="InterPro" id="IPR015422">
    <property type="entry name" value="PyrdxlP-dep_Trfase_small"/>
</dbReference>
<dbReference type="GO" id="GO:0008483">
    <property type="term" value="F:transaminase activity"/>
    <property type="evidence" value="ECO:0007669"/>
    <property type="project" value="UniProtKB-KW"/>
</dbReference>
<dbReference type="InterPro" id="IPR015424">
    <property type="entry name" value="PyrdxlP-dep_Trfase"/>
</dbReference>
<dbReference type="PANTHER" id="PTHR30244">
    <property type="entry name" value="TRANSAMINASE"/>
    <property type="match status" value="1"/>
</dbReference>
<keyword evidence="2" id="KW-1185">Reference proteome</keyword>
<dbReference type="GO" id="GO:0030170">
    <property type="term" value="F:pyridoxal phosphate binding"/>
    <property type="evidence" value="ECO:0007669"/>
    <property type="project" value="TreeGrafter"/>
</dbReference>
<dbReference type="PIRSF" id="PIRSF000390">
    <property type="entry name" value="PLP_StrS"/>
    <property type="match status" value="1"/>
</dbReference>
<gene>
    <name evidence="1" type="ORF">mc_465</name>
</gene>
<keyword evidence="1" id="KW-0032">Aminotransferase</keyword>
<proteinExistence type="predicted"/>
<dbReference type="SUPFAM" id="SSF53383">
    <property type="entry name" value="PLP-dependent transferases"/>
    <property type="match status" value="1"/>
</dbReference>
<dbReference type="CDD" id="cd00616">
    <property type="entry name" value="AHBA_syn"/>
    <property type="match status" value="1"/>
</dbReference>
<dbReference type="GO" id="GO:0000271">
    <property type="term" value="P:polysaccharide biosynthetic process"/>
    <property type="evidence" value="ECO:0007669"/>
    <property type="project" value="TreeGrafter"/>
</dbReference>
<sequence>MYQSKWPYYTDEMKQNVFNILSSGKVNQWTGSKVFEFEKKFSEYFGVEYSIAVFNGSVALELCLKTLEIGIGDEVIVTPRTFIASASSISLLGATPIFVDVDHSQNITLENIIKAKTNKTKAVILVHLAGWPCDLEEIVSWCHENNIYVIEDCAQAHGAKYKNKFVGTWGDINAWSFCQDKIISTGGEGGMVTTNNKNLYLKAWSYKDHGKNMEKIFTSKSEPGMFKWVHDSIGTNLRMTEIQASIGIDSLNHLNDWITLRRRNAFILSENLKDLNIVYIPIPNGKYFHVYYKYYIFINKEYLREEYSVKDIIIDINNNGIPCFQGTCGEVYKEKAFDLNIDLPVTKNLTERSIMFLVDPSFKEEIVQEIASKVKQILLKYQIE</sequence>
<evidence type="ECO:0000313" key="2">
    <source>
        <dbReference type="Proteomes" id="UP000289600"/>
    </source>
</evidence>